<dbReference type="InterPro" id="IPR012902">
    <property type="entry name" value="N_methyl_site"/>
</dbReference>
<feature type="transmembrane region" description="Helical" evidence="1">
    <location>
        <begin position="12"/>
        <end position="34"/>
    </location>
</feature>
<sequence>MSVRSRSAGFTLVEALVVAAIFAILATLASLAVFHGTARVRVSNAAFEVGALYTAAQMRATSMGVPHYVVFHDDGKDFGVYLLERADSLGAFNWASEDVLTPSTVGGVRHEQLRLSNEGGLGFLDLAAPRTQLHTLPAPFAAILLTPSGASRLLGGCTFCTEGTGGARGVIRFSPDGTVRVMTGTAEAGGVIAFAAGSRSGQSSPPRWVVIAAPAGAIRVY</sequence>
<gene>
    <name evidence="2" type="ORF">OV287_47685</name>
</gene>
<organism evidence="2 3">
    <name type="scientific">Archangium lansingense</name>
    <dbReference type="NCBI Taxonomy" id="2995310"/>
    <lineage>
        <taxon>Bacteria</taxon>
        <taxon>Pseudomonadati</taxon>
        <taxon>Myxococcota</taxon>
        <taxon>Myxococcia</taxon>
        <taxon>Myxococcales</taxon>
        <taxon>Cystobacterineae</taxon>
        <taxon>Archangiaceae</taxon>
        <taxon>Archangium</taxon>
    </lineage>
</organism>
<evidence type="ECO:0000313" key="3">
    <source>
        <dbReference type="Proteomes" id="UP001207654"/>
    </source>
</evidence>
<evidence type="ECO:0000313" key="2">
    <source>
        <dbReference type="EMBL" id="MCY1082152.1"/>
    </source>
</evidence>
<proteinExistence type="predicted"/>
<dbReference type="NCBIfam" id="TIGR02532">
    <property type="entry name" value="IV_pilin_GFxxxE"/>
    <property type="match status" value="1"/>
</dbReference>
<dbReference type="InterPro" id="IPR045584">
    <property type="entry name" value="Pilin-like"/>
</dbReference>
<dbReference type="Proteomes" id="UP001207654">
    <property type="component" value="Unassembled WGS sequence"/>
</dbReference>
<evidence type="ECO:0000256" key="1">
    <source>
        <dbReference type="SAM" id="Phobius"/>
    </source>
</evidence>
<keyword evidence="3" id="KW-1185">Reference proteome</keyword>
<keyword evidence="1" id="KW-0812">Transmembrane</keyword>
<keyword evidence="1" id="KW-1133">Transmembrane helix</keyword>
<dbReference type="EMBL" id="JAPNKA010000001">
    <property type="protein sequence ID" value="MCY1082152.1"/>
    <property type="molecule type" value="Genomic_DNA"/>
</dbReference>
<protein>
    <submittedName>
        <fullName evidence="2">Prepilin-type N-terminal cleavage/methylation domain-containing protein</fullName>
    </submittedName>
</protein>
<dbReference type="SUPFAM" id="SSF54523">
    <property type="entry name" value="Pili subunits"/>
    <property type="match status" value="1"/>
</dbReference>
<comment type="caution">
    <text evidence="2">The sequence shown here is derived from an EMBL/GenBank/DDBJ whole genome shotgun (WGS) entry which is preliminary data.</text>
</comment>
<dbReference type="RefSeq" id="WP_267540728.1">
    <property type="nucleotide sequence ID" value="NZ_JAPNKA010000001.1"/>
</dbReference>
<dbReference type="Gene3D" id="3.30.700.10">
    <property type="entry name" value="Glycoprotein, Type 4 Pilin"/>
    <property type="match status" value="1"/>
</dbReference>
<name>A0ABT4AKC9_9BACT</name>
<dbReference type="PROSITE" id="PS00409">
    <property type="entry name" value="PROKAR_NTER_METHYL"/>
    <property type="match status" value="1"/>
</dbReference>
<accession>A0ABT4AKC9</accession>
<reference evidence="2 3" key="1">
    <citation type="submission" date="2022-11" db="EMBL/GenBank/DDBJ databases">
        <title>Minimal conservation of predation-associated metabolite biosynthetic gene clusters underscores biosynthetic potential of Myxococcota including descriptions for ten novel species: Archangium lansinium sp. nov., Myxococcus landrumus sp. nov., Nannocystis bai.</title>
        <authorList>
            <person name="Ahearne A."/>
            <person name="Stevens C."/>
            <person name="Phillips K."/>
        </authorList>
    </citation>
    <scope>NUCLEOTIDE SEQUENCE [LARGE SCALE GENOMIC DNA]</scope>
    <source>
        <strain evidence="2 3">MIWBW</strain>
    </source>
</reference>
<dbReference type="Pfam" id="PF07963">
    <property type="entry name" value="N_methyl"/>
    <property type="match status" value="1"/>
</dbReference>
<keyword evidence="1" id="KW-0472">Membrane</keyword>